<keyword evidence="1" id="KW-0472">Membrane</keyword>
<dbReference type="AlphaFoldDB" id="A0A1W9KWS2"/>
<organism evidence="3 4">
    <name type="scientific">Rhodoferax ferrireducens</name>
    <dbReference type="NCBI Taxonomy" id="192843"/>
    <lineage>
        <taxon>Bacteria</taxon>
        <taxon>Pseudomonadati</taxon>
        <taxon>Pseudomonadota</taxon>
        <taxon>Betaproteobacteria</taxon>
        <taxon>Burkholderiales</taxon>
        <taxon>Comamonadaceae</taxon>
        <taxon>Rhodoferax</taxon>
    </lineage>
</organism>
<protein>
    <submittedName>
        <fullName evidence="3">Type IV pilus modification protein PilV</fullName>
    </submittedName>
</protein>
<evidence type="ECO:0000256" key="1">
    <source>
        <dbReference type="SAM" id="Phobius"/>
    </source>
</evidence>
<name>A0A1W9KWS2_9BURK</name>
<evidence type="ECO:0000313" key="4">
    <source>
        <dbReference type="Proteomes" id="UP000192505"/>
    </source>
</evidence>
<dbReference type="Proteomes" id="UP000192505">
    <property type="component" value="Unassembled WGS sequence"/>
</dbReference>
<dbReference type="EMBL" id="MTEI01000002">
    <property type="protein sequence ID" value="OQW89100.1"/>
    <property type="molecule type" value="Genomic_DNA"/>
</dbReference>
<gene>
    <name evidence="3" type="ORF">BWK72_03800</name>
</gene>
<dbReference type="Pfam" id="PF22150">
    <property type="entry name" value="Tt1218-like"/>
    <property type="match status" value="1"/>
</dbReference>
<dbReference type="NCBIfam" id="TIGR02523">
    <property type="entry name" value="type_IV_pilV"/>
    <property type="match status" value="1"/>
</dbReference>
<reference evidence="3 4" key="1">
    <citation type="submission" date="2017-01" db="EMBL/GenBank/DDBJ databases">
        <title>Novel large sulfur bacteria in the metagenomes of groundwater-fed chemosynthetic microbial mats in the Lake Huron basin.</title>
        <authorList>
            <person name="Sharrar A.M."/>
            <person name="Flood B.E."/>
            <person name="Bailey J.V."/>
            <person name="Jones D.S."/>
            <person name="Biddanda B."/>
            <person name="Ruberg S.A."/>
            <person name="Marcus D.N."/>
            <person name="Dick G.J."/>
        </authorList>
    </citation>
    <scope>NUCLEOTIDE SEQUENCE [LARGE SCALE GENOMIC DNA]</scope>
    <source>
        <strain evidence="3">A7</strain>
    </source>
</reference>
<keyword evidence="1" id="KW-0812">Transmembrane</keyword>
<feature type="domain" description="Type IV pilin Tt1218-like" evidence="2">
    <location>
        <begin position="34"/>
        <end position="111"/>
    </location>
</feature>
<comment type="caution">
    <text evidence="3">The sequence shown here is derived from an EMBL/GenBank/DDBJ whole genome shotgun (WGS) entry which is preliminary data.</text>
</comment>
<sequence length="195" mass="20372">MQTKLIKKQLGATLIEALVSILVMSLGLLGIAGIQLNAIAYQKSSWSTQRVAETVNDFAERIRSNPTGASNGNYLYNTANYAAVKAATFTSNDCRTSGGYCSTAQIAADDITELVTKAQAILPGGAAQVAGNSSAGFVVTVMFFDKDFVDSSTPPVLQSSATCSGTTTGVEWRNCCPTGAAAPAGVRCRRFTIIP</sequence>
<evidence type="ECO:0000313" key="3">
    <source>
        <dbReference type="EMBL" id="OQW89100.1"/>
    </source>
</evidence>
<feature type="transmembrane region" description="Helical" evidence="1">
    <location>
        <begin position="12"/>
        <end position="34"/>
    </location>
</feature>
<proteinExistence type="predicted"/>
<keyword evidence="1" id="KW-1133">Transmembrane helix</keyword>
<dbReference type="InterPro" id="IPR013362">
    <property type="entry name" value="Pilus_4_PilV"/>
</dbReference>
<evidence type="ECO:0000259" key="2">
    <source>
        <dbReference type="Pfam" id="PF22150"/>
    </source>
</evidence>
<dbReference type="InterPro" id="IPR054402">
    <property type="entry name" value="Tt1218-like_dom"/>
</dbReference>
<accession>A0A1W9KWS2</accession>